<feature type="transmembrane region" description="Helical" evidence="1">
    <location>
        <begin position="35"/>
        <end position="53"/>
    </location>
</feature>
<evidence type="ECO:0000313" key="3">
    <source>
        <dbReference type="EMBL" id="CAB4879102.1"/>
    </source>
</evidence>
<gene>
    <name evidence="3" type="ORF">UFOPK3376_01328</name>
</gene>
<feature type="domain" description="Fatty acid desaturase" evidence="2">
    <location>
        <begin position="59"/>
        <end position="316"/>
    </location>
</feature>
<dbReference type="GO" id="GO:0016491">
    <property type="term" value="F:oxidoreductase activity"/>
    <property type="evidence" value="ECO:0007669"/>
    <property type="project" value="InterPro"/>
</dbReference>
<dbReference type="EMBL" id="CAFBLP010000028">
    <property type="protein sequence ID" value="CAB4879102.1"/>
    <property type="molecule type" value="Genomic_DNA"/>
</dbReference>
<evidence type="ECO:0000256" key="1">
    <source>
        <dbReference type="SAM" id="Phobius"/>
    </source>
</evidence>
<keyword evidence="1" id="KW-1133">Transmembrane helix</keyword>
<sequence length="353" mass="39498">MSIETAAPVPRRTDSLNDVRAVIPAACYQRSASRAVWALLQAFVLYAGALAALVLTDRWWALLLLWLVAGLGVAGLFVLGHDASHGALFESRRVNRLVAQVCMAPSAHVETAWDLGHNRIHHGYTTREGFDFVWHPVTIQAYRAMGRLARTRHRLEWSAIGSGAYYLRVVWWEKMWRFSAPGKRHRAIVRDKAVLGSAMVVVVGAAAAIGALGGGWTAAVWLPFKLFVVPLLVFTQIIGWTVYLHHVSTDIRWWTRRGWTQFKGQMESTTNIAIPALFNRLWMHNIFVHVPHHVDARIPFHQLPAAAAAITAAYPHTVHSSRLSIAGYLRTTRACKLYDFEAGRWLAYSAARG</sequence>
<accession>A0A6J7E7J9</accession>
<dbReference type="InterPro" id="IPR012171">
    <property type="entry name" value="Fatty_acid_desaturase"/>
</dbReference>
<dbReference type="PANTHER" id="PTHR32100">
    <property type="entry name" value="OMEGA-6 FATTY ACID DESATURASE, CHLOROPLASTIC"/>
    <property type="match status" value="1"/>
</dbReference>
<dbReference type="AlphaFoldDB" id="A0A6J7E7J9"/>
<reference evidence="3" key="1">
    <citation type="submission" date="2020-05" db="EMBL/GenBank/DDBJ databases">
        <authorList>
            <person name="Chiriac C."/>
            <person name="Salcher M."/>
            <person name="Ghai R."/>
            <person name="Kavagutti S V."/>
        </authorList>
    </citation>
    <scope>NUCLEOTIDE SEQUENCE</scope>
</reference>
<dbReference type="InterPro" id="IPR005804">
    <property type="entry name" value="FA_desaturase_dom"/>
</dbReference>
<organism evidence="3">
    <name type="scientific">freshwater metagenome</name>
    <dbReference type="NCBI Taxonomy" id="449393"/>
    <lineage>
        <taxon>unclassified sequences</taxon>
        <taxon>metagenomes</taxon>
        <taxon>ecological metagenomes</taxon>
    </lineage>
</organism>
<dbReference type="Pfam" id="PF00487">
    <property type="entry name" value="FA_desaturase"/>
    <property type="match status" value="1"/>
</dbReference>
<feature type="transmembrane region" description="Helical" evidence="1">
    <location>
        <begin position="59"/>
        <end position="79"/>
    </location>
</feature>
<keyword evidence="1" id="KW-0812">Transmembrane</keyword>
<dbReference type="GO" id="GO:0006629">
    <property type="term" value="P:lipid metabolic process"/>
    <property type="evidence" value="ECO:0007669"/>
    <property type="project" value="InterPro"/>
</dbReference>
<name>A0A6J7E7J9_9ZZZZ</name>
<proteinExistence type="predicted"/>
<feature type="transmembrane region" description="Helical" evidence="1">
    <location>
        <begin position="227"/>
        <end position="247"/>
    </location>
</feature>
<evidence type="ECO:0000259" key="2">
    <source>
        <dbReference type="Pfam" id="PF00487"/>
    </source>
</evidence>
<keyword evidence="1" id="KW-0472">Membrane</keyword>
<protein>
    <submittedName>
        <fullName evidence="3">Unannotated protein</fullName>
    </submittedName>
</protein>
<feature type="transmembrane region" description="Helical" evidence="1">
    <location>
        <begin position="193"/>
        <end position="221"/>
    </location>
</feature>